<evidence type="ECO:0000256" key="1">
    <source>
        <dbReference type="SAM" id="MobiDB-lite"/>
    </source>
</evidence>
<dbReference type="Proteomes" id="UP000027222">
    <property type="component" value="Unassembled WGS sequence"/>
</dbReference>
<reference evidence="4" key="1">
    <citation type="journal article" date="2014" name="Proc. Natl. Acad. Sci. U.S.A.">
        <title>Extensive sampling of basidiomycete genomes demonstrates inadequacy of the white-rot/brown-rot paradigm for wood decay fungi.</title>
        <authorList>
            <person name="Riley R."/>
            <person name="Salamov A.A."/>
            <person name="Brown D.W."/>
            <person name="Nagy L.G."/>
            <person name="Floudas D."/>
            <person name="Held B.W."/>
            <person name="Levasseur A."/>
            <person name="Lombard V."/>
            <person name="Morin E."/>
            <person name="Otillar R."/>
            <person name="Lindquist E.A."/>
            <person name="Sun H."/>
            <person name="LaButti K.M."/>
            <person name="Schmutz J."/>
            <person name="Jabbour D."/>
            <person name="Luo H."/>
            <person name="Baker S.E."/>
            <person name="Pisabarro A.G."/>
            <person name="Walton J.D."/>
            <person name="Blanchette R.A."/>
            <person name="Henrissat B."/>
            <person name="Martin F."/>
            <person name="Cullen D."/>
            <person name="Hibbett D.S."/>
            <person name="Grigoriev I.V."/>
        </authorList>
    </citation>
    <scope>NUCLEOTIDE SEQUENCE [LARGE SCALE GENOMIC DNA]</scope>
    <source>
        <strain evidence="4">CBS 339.88</strain>
    </source>
</reference>
<keyword evidence="2" id="KW-1133">Transmembrane helix</keyword>
<dbReference type="AlphaFoldDB" id="A0A067TB16"/>
<proteinExistence type="predicted"/>
<keyword evidence="2" id="KW-0472">Membrane</keyword>
<feature type="transmembrane region" description="Helical" evidence="2">
    <location>
        <begin position="295"/>
        <end position="319"/>
    </location>
</feature>
<keyword evidence="2" id="KW-0812">Transmembrane</keyword>
<dbReference type="OrthoDB" id="2927144at2759"/>
<sequence length="387" mass="42232">MEPLFSTILVDDSNPAIKYDDGWDTSFFNIANSSRFSEPPIYGTVHFSSGSNFSYSFNGSFIRAAFPNADASDIISCTVDNVPLSCFSPDNVLYCQSEPLPTKKVHELSVKVQDHQSTNPIFFDYLEYTPAEPVTEGDIELDLTGDTVVDGLDFDFVGYSIGVYAAFGFNNPHTPSPATYTIDKNPPVNFTIVNPTTAAFPGANHQIILQTPRLPLAQYHLRLNFYGNENTAPLNVWMVLVQNSTFNHTLEIVPPIQTLSTAPTVSGSLSISTLSTPSGTSPSFASNGRQKSSNIGIIIGCTISAAVVIAILLMVICVFRRRRRSISSDVVIDRFPNMLHRHFYRSNEVSKGQTVSGSSGSPRGFIISQDQQSESVANELPPAYTDG</sequence>
<feature type="region of interest" description="Disordered" evidence="1">
    <location>
        <begin position="350"/>
        <end position="387"/>
    </location>
</feature>
<evidence type="ECO:0008006" key="5">
    <source>
        <dbReference type="Google" id="ProtNLM"/>
    </source>
</evidence>
<evidence type="ECO:0000313" key="3">
    <source>
        <dbReference type="EMBL" id="KDR79527.1"/>
    </source>
</evidence>
<dbReference type="HOGENOM" id="CLU_713809_0_0_1"/>
<keyword evidence="4" id="KW-1185">Reference proteome</keyword>
<evidence type="ECO:0000313" key="4">
    <source>
        <dbReference type="Proteomes" id="UP000027222"/>
    </source>
</evidence>
<evidence type="ECO:0000256" key="2">
    <source>
        <dbReference type="SAM" id="Phobius"/>
    </source>
</evidence>
<feature type="compositionally biased region" description="Polar residues" evidence="1">
    <location>
        <begin position="350"/>
        <end position="361"/>
    </location>
</feature>
<name>A0A067TB16_GALM3</name>
<organism evidence="3 4">
    <name type="scientific">Galerina marginata (strain CBS 339.88)</name>
    <dbReference type="NCBI Taxonomy" id="685588"/>
    <lineage>
        <taxon>Eukaryota</taxon>
        <taxon>Fungi</taxon>
        <taxon>Dikarya</taxon>
        <taxon>Basidiomycota</taxon>
        <taxon>Agaricomycotina</taxon>
        <taxon>Agaricomycetes</taxon>
        <taxon>Agaricomycetidae</taxon>
        <taxon>Agaricales</taxon>
        <taxon>Agaricineae</taxon>
        <taxon>Strophariaceae</taxon>
        <taxon>Galerina</taxon>
    </lineage>
</organism>
<protein>
    <recommendedName>
        <fullName evidence="5">Mid2 domain-containing protein</fullName>
    </recommendedName>
</protein>
<accession>A0A067TB16</accession>
<dbReference type="EMBL" id="KL142373">
    <property type="protein sequence ID" value="KDR79527.1"/>
    <property type="molecule type" value="Genomic_DNA"/>
</dbReference>
<gene>
    <name evidence="3" type="ORF">GALMADRAFT_1243874</name>
</gene>